<dbReference type="GO" id="GO:0045087">
    <property type="term" value="P:innate immune response"/>
    <property type="evidence" value="ECO:0007669"/>
    <property type="project" value="UniProtKB-KW"/>
</dbReference>
<evidence type="ECO:0000256" key="5">
    <source>
        <dbReference type="SAM" id="Phobius"/>
    </source>
</evidence>
<feature type="domain" description="Peptidoglycan recognition protein family" evidence="7">
    <location>
        <begin position="251"/>
        <end position="394"/>
    </location>
</feature>
<dbReference type="Proteomes" id="UP000694920">
    <property type="component" value="Unplaced"/>
</dbReference>
<keyword evidence="5" id="KW-1133">Transmembrane helix</keyword>
<evidence type="ECO:0000256" key="2">
    <source>
        <dbReference type="ARBA" id="ARBA00022588"/>
    </source>
</evidence>
<keyword evidence="8" id="KW-1185">Reference proteome</keyword>
<dbReference type="AlphaFoldDB" id="A0AAJ7C912"/>
<evidence type="ECO:0000313" key="9">
    <source>
        <dbReference type="RefSeq" id="XP_015604357.1"/>
    </source>
</evidence>
<dbReference type="InterPro" id="IPR015510">
    <property type="entry name" value="PGRP"/>
</dbReference>
<evidence type="ECO:0000259" key="7">
    <source>
        <dbReference type="SMART" id="SM00701"/>
    </source>
</evidence>
<evidence type="ECO:0000256" key="1">
    <source>
        <dbReference type="ARBA" id="ARBA00007553"/>
    </source>
</evidence>
<name>A0AAJ7C912_CEPCN</name>
<dbReference type="GeneID" id="107272090"/>
<dbReference type="InterPro" id="IPR036505">
    <property type="entry name" value="Amidase/PGRP_sf"/>
</dbReference>
<keyword evidence="5" id="KW-0472">Membrane</keyword>
<keyword evidence="3" id="KW-0391">Immunity</keyword>
<evidence type="ECO:0000256" key="4">
    <source>
        <dbReference type="SAM" id="MobiDB-lite"/>
    </source>
</evidence>
<sequence length="417" mass="46031">MVMVAQDHQKQEDDRFQTDEDKERVTSRVNLVTTPKNDIQGHSGIQNGACVVARTEIDTLENDSQGCSTLCSDVEDDLDNVDSEAEEGWITELSVPALQHISNCISQFNPEPPPNFGDVCVKNSSNVNLGNKTFYKGPVTIKQFVYTNPDFSTVNDVIENERVTNQRDVEASEIINNGTSTVTPNSADSCNNGEVHRLWTKKYAAMAIASALALVLLILVAISVVFLSRGSDVPETPEISINRDALVIDGVRTVGRDEWLAQPPASQMDKLRHPVPYVIITHTATNFCDTQSACTHLVRLAQNFHIESKNWSDIAYNFLTGGDGLAYVGRGWDYAGAHSFGYNIKSIGIAFIGTFTNVSPPLAQIRATQKLIEFGVKKKYIADDYKLLAHRQVSPTTSPGDALFNIIRTWPHWTLIS</sequence>
<feature type="region of interest" description="Disordered" evidence="4">
    <location>
        <begin position="1"/>
        <end position="23"/>
    </location>
</feature>
<proteinExistence type="inferred from homology"/>
<dbReference type="Pfam" id="PF01510">
    <property type="entry name" value="Amidase_2"/>
    <property type="match status" value="1"/>
</dbReference>
<dbReference type="FunFam" id="3.40.80.10:FF:000001">
    <property type="entry name" value="Peptidoglycan recognition protein 1"/>
    <property type="match status" value="1"/>
</dbReference>
<dbReference type="GO" id="GO:0009253">
    <property type="term" value="P:peptidoglycan catabolic process"/>
    <property type="evidence" value="ECO:0007669"/>
    <property type="project" value="InterPro"/>
</dbReference>
<dbReference type="GO" id="GO:0008270">
    <property type="term" value="F:zinc ion binding"/>
    <property type="evidence" value="ECO:0007669"/>
    <property type="project" value="InterPro"/>
</dbReference>
<reference evidence="9" key="1">
    <citation type="submission" date="2025-08" db="UniProtKB">
        <authorList>
            <consortium name="RefSeq"/>
        </authorList>
    </citation>
    <scope>IDENTIFICATION</scope>
</reference>
<organism evidence="8 9">
    <name type="scientific">Cephus cinctus</name>
    <name type="common">Wheat stem sawfly</name>
    <dbReference type="NCBI Taxonomy" id="211228"/>
    <lineage>
        <taxon>Eukaryota</taxon>
        <taxon>Metazoa</taxon>
        <taxon>Ecdysozoa</taxon>
        <taxon>Arthropoda</taxon>
        <taxon>Hexapoda</taxon>
        <taxon>Insecta</taxon>
        <taxon>Pterygota</taxon>
        <taxon>Neoptera</taxon>
        <taxon>Endopterygota</taxon>
        <taxon>Hymenoptera</taxon>
        <taxon>Cephoidea</taxon>
        <taxon>Cephidae</taxon>
        <taxon>Cephus</taxon>
    </lineage>
</organism>
<evidence type="ECO:0000313" key="8">
    <source>
        <dbReference type="Proteomes" id="UP000694920"/>
    </source>
</evidence>
<gene>
    <name evidence="9" type="primary">LOC107272090</name>
</gene>
<dbReference type="InterPro" id="IPR002502">
    <property type="entry name" value="Amidase_domain"/>
</dbReference>
<dbReference type="SMART" id="SM00644">
    <property type="entry name" value="Ami_2"/>
    <property type="match status" value="1"/>
</dbReference>
<dbReference type="InterPro" id="IPR006619">
    <property type="entry name" value="PGRP_domain_met/bac"/>
</dbReference>
<protein>
    <submittedName>
        <fullName evidence="9">Peptidoglycan-recognition protein LA</fullName>
    </submittedName>
</protein>
<dbReference type="CDD" id="cd06583">
    <property type="entry name" value="PGRP"/>
    <property type="match status" value="1"/>
</dbReference>
<keyword evidence="2" id="KW-0399">Innate immunity</keyword>
<dbReference type="RefSeq" id="XP_015604357.1">
    <property type="nucleotide sequence ID" value="XM_015748871.2"/>
</dbReference>
<dbReference type="SMART" id="SM00701">
    <property type="entry name" value="PGRP"/>
    <property type="match status" value="1"/>
</dbReference>
<feature type="domain" description="N-acetylmuramoyl-L-alanine amidase" evidence="6">
    <location>
        <begin position="263"/>
        <end position="400"/>
    </location>
</feature>
<dbReference type="SUPFAM" id="SSF55846">
    <property type="entry name" value="N-acetylmuramoyl-L-alanine amidase-like"/>
    <property type="match status" value="1"/>
</dbReference>
<dbReference type="KEGG" id="ccin:107272090"/>
<dbReference type="GO" id="GO:0008745">
    <property type="term" value="F:N-acetylmuramoyl-L-alanine amidase activity"/>
    <property type="evidence" value="ECO:0007669"/>
    <property type="project" value="InterPro"/>
</dbReference>
<keyword evidence="5" id="KW-0812">Transmembrane</keyword>
<dbReference type="Gene3D" id="3.40.80.10">
    <property type="entry name" value="Peptidoglycan recognition protein-like"/>
    <property type="match status" value="1"/>
</dbReference>
<feature type="compositionally biased region" description="Basic and acidic residues" evidence="4">
    <location>
        <begin position="7"/>
        <end position="23"/>
    </location>
</feature>
<feature type="transmembrane region" description="Helical" evidence="5">
    <location>
        <begin position="203"/>
        <end position="227"/>
    </location>
</feature>
<comment type="similarity">
    <text evidence="1">Belongs to the N-acetylmuramoyl-L-alanine amidase 2 family.</text>
</comment>
<dbReference type="PANTHER" id="PTHR11022">
    <property type="entry name" value="PEPTIDOGLYCAN RECOGNITION PROTEIN"/>
    <property type="match status" value="1"/>
</dbReference>
<accession>A0AAJ7C912</accession>
<dbReference type="PANTHER" id="PTHR11022:SF41">
    <property type="entry name" value="PEPTIDOGLYCAN-RECOGNITION PROTEIN LC-RELATED"/>
    <property type="match status" value="1"/>
</dbReference>
<evidence type="ECO:0000256" key="3">
    <source>
        <dbReference type="ARBA" id="ARBA00022859"/>
    </source>
</evidence>
<evidence type="ECO:0000259" key="6">
    <source>
        <dbReference type="SMART" id="SM00644"/>
    </source>
</evidence>